<gene>
    <name evidence="2" type="ORF">HD593_010669</name>
</gene>
<name>A0A7X0P6D1_9ACTN</name>
<proteinExistence type="predicted"/>
<sequence>MPEATVNDCAALNRNQPGACAADGTPARPQKVAEMP</sequence>
<organism evidence="2 3">
    <name type="scientific">Nonomuraea rubra</name>
    <dbReference type="NCBI Taxonomy" id="46180"/>
    <lineage>
        <taxon>Bacteria</taxon>
        <taxon>Bacillati</taxon>
        <taxon>Actinomycetota</taxon>
        <taxon>Actinomycetes</taxon>
        <taxon>Streptosporangiales</taxon>
        <taxon>Streptosporangiaceae</taxon>
        <taxon>Nonomuraea</taxon>
    </lineage>
</organism>
<evidence type="ECO:0000313" key="2">
    <source>
        <dbReference type="EMBL" id="MBB6555874.1"/>
    </source>
</evidence>
<feature type="region of interest" description="Disordered" evidence="1">
    <location>
        <begin position="15"/>
        <end position="36"/>
    </location>
</feature>
<dbReference type="EMBL" id="JACHMI010000001">
    <property type="protein sequence ID" value="MBB6555874.1"/>
    <property type="molecule type" value="Genomic_DNA"/>
</dbReference>
<reference evidence="2 3" key="1">
    <citation type="submission" date="2020-08" db="EMBL/GenBank/DDBJ databases">
        <title>Sequencing the genomes of 1000 actinobacteria strains.</title>
        <authorList>
            <person name="Klenk H.-P."/>
        </authorList>
    </citation>
    <scope>NUCLEOTIDE SEQUENCE [LARGE SCALE GENOMIC DNA]</scope>
    <source>
        <strain evidence="2 3">DSM 43768</strain>
    </source>
</reference>
<accession>A0A7X0P6D1</accession>
<comment type="caution">
    <text evidence="2">The sequence shown here is derived from an EMBL/GenBank/DDBJ whole genome shotgun (WGS) entry which is preliminary data.</text>
</comment>
<dbReference type="Proteomes" id="UP000565579">
    <property type="component" value="Unassembled WGS sequence"/>
</dbReference>
<dbReference type="AlphaFoldDB" id="A0A7X0P6D1"/>
<evidence type="ECO:0000256" key="1">
    <source>
        <dbReference type="SAM" id="MobiDB-lite"/>
    </source>
</evidence>
<keyword evidence="3" id="KW-1185">Reference proteome</keyword>
<evidence type="ECO:0000313" key="3">
    <source>
        <dbReference type="Proteomes" id="UP000565579"/>
    </source>
</evidence>
<protein>
    <submittedName>
        <fullName evidence="2">Uncharacterized protein</fullName>
    </submittedName>
</protein>